<evidence type="ECO:0000256" key="3">
    <source>
        <dbReference type="ARBA" id="ARBA00022475"/>
    </source>
</evidence>
<feature type="transmembrane region" description="Helical" evidence="10">
    <location>
        <begin position="73"/>
        <end position="93"/>
    </location>
</feature>
<dbReference type="PRINTS" id="PR00237">
    <property type="entry name" value="GPCRRHODOPSN"/>
</dbReference>
<evidence type="ECO:0000256" key="4">
    <source>
        <dbReference type="ARBA" id="ARBA00022692"/>
    </source>
</evidence>
<dbReference type="SUPFAM" id="SSF81321">
    <property type="entry name" value="Family A G protein-coupled receptor-like"/>
    <property type="match status" value="1"/>
</dbReference>
<feature type="transmembrane region" description="Helical" evidence="10">
    <location>
        <begin position="34"/>
        <end position="53"/>
    </location>
</feature>
<evidence type="ECO:0000256" key="10">
    <source>
        <dbReference type="SAM" id="Phobius"/>
    </source>
</evidence>
<keyword evidence="12" id="KW-1185">Reference proteome</keyword>
<evidence type="ECO:0000256" key="1">
    <source>
        <dbReference type="ARBA" id="ARBA00004651"/>
    </source>
</evidence>
<keyword evidence="5 10" id="KW-1133">Transmembrane helix</keyword>
<keyword evidence="3" id="KW-1003">Cell membrane</keyword>
<evidence type="ECO:0000256" key="8">
    <source>
        <dbReference type="ARBA" id="ARBA00023170"/>
    </source>
</evidence>
<dbReference type="RefSeq" id="XP_013777295.1">
    <property type="nucleotide sequence ID" value="XM_013921841.1"/>
</dbReference>
<sequence>MNNRSELLVINQLCPVSAADLDSPGSTEILKCLWITLVTVAIVVLNLLMISVLHSRNHTRYLRQQPRMFMTSLACTDLAVGLFVTPLSVYPALYRCWPFGGFVCAVEALLISALFHESTLSLVCIAIDRYICIVLPLRYNSVMTKKVCITMIAVSWILSTSVYCMMIYPSGEFKFDSQGILVCEPNYTNTNIIILATVLFYFPPLVVILYCYYTIFSVAQKQLRSVQAAPCSVYNELNRCSTVQRFQAKEKLKQYRTAVTLGAIALGFLLAVTPWTLTTLVSSCLEKQLSSTVEFTVTWVAVSNSFWNPIIYGMLNKSFRSIAVKIIRRTFCCKEVNSHVLNYISAK</sequence>
<evidence type="ECO:0000256" key="2">
    <source>
        <dbReference type="ARBA" id="ARBA00010663"/>
    </source>
</evidence>
<proteinExistence type="inferred from homology"/>
<evidence type="ECO:0000256" key="9">
    <source>
        <dbReference type="ARBA" id="ARBA00023224"/>
    </source>
</evidence>
<dbReference type="PANTHER" id="PTHR24249">
    <property type="entry name" value="HISTAMINE RECEPTOR-RELATED G-PROTEIN COUPLED RECEPTOR"/>
    <property type="match status" value="1"/>
</dbReference>
<dbReference type="Pfam" id="PF00001">
    <property type="entry name" value="7tm_1"/>
    <property type="match status" value="1"/>
</dbReference>
<feature type="transmembrane region" description="Helical" evidence="10">
    <location>
        <begin position="297"/>
        <end position="315"/>
    </location>
</feature>
<name>A0ABM1B926_LIMPO</name>
<evidence type="ECO:0000313" key="13">
    <source>
        <dbReference type="RefSeq" id="XP_013777295.1"/>
    </source>
</evidence>
<protein>
    <submittedName>
        <fullName evidence="13">Beta-2 adrenergic receptor-like</fullName>
    </submittedName>
</protein>
<feature type="transmembrane region" description="Helical" evidence="10">
    <location>
        <begin position="255"/>
        <end position="277"/>
    </location>
</feature>
<dbReference type="InterPro" id="IPR050569">
    <property type="entry name" value="TAAR"/>
</dbReference>
<accession>A0ABM1B926</accession>
<evidence type="ECO:0000256" key="6">
    <source>
        <dbReference type="ARBA" id="ARBA00023040"/>
    </source>
</evidence>
<dbReference type="PROSITE" id="PS50262">
    <property type="entry name" value="G_PROTEIN_RECEP_F1_2"/>
    <property type="match status" value="1"/>
</dbReference>
<reference evidence="13" key="1">
    <citation type="submission" date="2025-08" db="UniProtKB">
        <authorList>
            <consortium name="RefSeq"/>
        </authorList>
    </citation>
    <scope>IDENTIFICATION</scope>
    <source>
        <tissue evidence="13">Muscle</tissue>
    </source>
</reference>
<dbReference type="GeneID" id="106461974"/>
<dbReference type="CDD" id="cd00637">
    <property type="entry name" value="7tm_classA_rhodopsin-like"/>
    <property type="match status" value="1"/>
</dbReference>
<keyword evidence="6" id="KW-0297">G-protein coupled receptor</keyword>
<keyword evidence="4 10" id="KW-0812">Transmembrane</keyword>
<organism evidence="12 13">
    <name type="scientific">Limulus polyphemus</name>
    <name type="common">Atlantic horseshoe crab</name>
    <dbReference type="NCBI Taxonomy" id="6850"/>
    <lineage>
        <taxon>Eukaryota</taxon>
        <taxon>Metazoa</taxon>
        <taxon>Ecdysozoa</taxon>
        <taxon>Arthropoda</taxon>
        <taxon>Chelicerata</taxon>
        <taxon>Merostomata</taxon>
        <taxon>Xiphosura</taxon>
        <taxon>Limulidae</taxon>
        <taxon>Limulus</taxon>
    </lineage>
</organism>
<dbReference type="Gene3D" id="1.20.1070.10">
    <property type="entry name" value="Rhodopsin 7-helix transmembrane proteins"/>
    <property type="match status" value="1"/>
</dbReference>
<keyword evidence="8" id="KW-0675">Receptor</keyword>
<feature type="transmembrane region" description="Helical" evidence="10">
    <location>
        <begin position="192"/>
        <end position="215"/>
    </location>
</feature>
<gene>
    <name evidence="13" type="primary">LOC106461974</name>
</gene>
<comment type="similarity">
    <text evidence="2">Belongs to the G-protein coupled receptor 1 family.</text>
</comment>
<evidence type="ECO:0000256" key="5">
    <source>
        <dbReference type="ARBA" id="ARBA00022989"/>
    </source>
</evidence>
<evidence type="ECO:0000256" key="7">
    <source>
        <dbReference type="ARBA" id="ARBA00023136"/>
    </source>
</evidence>
<feature type="domain" description="G-protein coupled receptors family 1 profile" evidence="11">
    <location>
        <begin position="45"/>
        <end position="312"/>
    </location>
</feature>
<feature type="transmembrane region" description="Helical" evidence="10">
    <location>
        <begin position="147"/>
        <end position="168"/>
    </location>
</feature>
<feature type="transmembrane region" description="Helical" evidence="10">
    <location>
        <begin position="99"/>
        <end position="127"/>
    </location>
</feature>
<evidence type="ECO:0000313" key="12">
    <source>
        <dbReference type="Proteomes" id="UP000694941"/>
    </source>
</evidence>
<comment type="subcellular location">
    <subcellularLocation>
        <location evidence="1">Cell membrane</location>
        <topology evidence="1">Multi-pass membrane protein</topology>
    </subcellularLocation>
</comment>
<dbReference type="InterPro" id="IPR000276">
    <property type="entry name" value="GPCR_Rhodpsn"/>
</dbReference>
<keyword evidence="9" id="KW-0807">Transducer</keyword>
<dbReference type="PANTHER" id="PTHR24249:SF406">
    <property type="entry name" value="G-PROTEIN COUPLED RECEPTORS FAMILY 1 PROFILE DOMAIN-CONTAINING PROTEIN"/>
    <property type="match status" value="1"/>
</dbReference>
<keyword evidence="7 10" id="KW-0472">Membrane</keyword>
<dbReference type="Proteomes" id="UP000694941">
    <property type="component" value="Unplaced"/>
</dbReference>
<dbReference type="InterPro" id="IPR017452">
    <property type="entry name" value="GPCR_Rhodpsn_7TM"/>
</dbReference>
<evidence type="ECO:0000259" key="11">
    <source>
        <dbReference type="PROSITE" id="PS50262"/>
    </source>
</evidence>